<dbReference type="Gene3D" id="1.10.238.120">
    <property type="entry name" value="Jann4075-like"/>
    <property type="match status" value="1"/>
</dbReference>
<dbReference type="InterPro" id="IPR023154">
    <property type="entry name" value="Jann4075-like_sf"/>
</dbReference>
<comment type="caution">
    <text evidence="1">The sequence shown here is derived from an EMBL/GenBank/DDBJ whole genome shotgun (WGS) entry which is preliminary data.</text>
</comment>
<organism evidence="1 2">
    <name type="scientific">Ponticaulis profundi</name>
    <dbReference type="NCBI Taxonomy" id="2665222"/>
    <lineage>
        <taxon>Bacteria</taxon>
        <taxon>Pseudomonadati</taxon>
        <taxon>Pseudomonadota</taxon>
        <taxon>Alphaproteobacteria</taxon>
        <taxon>Hyphomonadales</taxon>
        <taxon>Hyphomonadaceae</taxon>
        <taxon>Ponticaulis</taxon>
    </lineage>
</organism>
<keyword evidence="2" id="KW-1185">Reference proteome</keyword>
<dbReference type="SUPFAM" id="SSF158587">
    <property type="entry name" value="Jann4075-like"/>
    <property type="match status" value="1"/>
</dbReference>
<dbReference type="RefSeq" id="WP_377377985.1">
    <property type="nucleotide sequence ID" value="NZ_JBHSSW010000009.1"/>
</dbReference>
<gene>
    <name evidence="1" type="ORF">ACFQDM_08385</name>
</gene>
<dbReference type="Pfam" id="PF11015">
    <property type="entry name" value="DUF2853"/>
    <property type="match status" value="1"/>
</dbReference>
<evidence type="ECO:0000313" key="1">
    <source>
        <dbReference type="EMBL" id="MFC6198093.1"/>
    </source>
</evidence>
<name>A0ABW1SA39_9PROT</name>
<dbReference type="InterPro" id="IPR021274">
    <property type="entry name" value="DUF2853"/>
</dbReference>
<evidence type="ECO:0000313" key="2">
    <source>
        <dbReference type="Proteomes" id="UP001596303"/>
    </source>
</evidence>
<protein>
    <submittedName>
        <fullName evidence="1">DUF2853 family protein</fullName>
    </submittedName>
</protein>
<dbReference type="Proteomes" id="UP001596303">
    <property type="component" value="Unassembled WGS sequence"/>
</dbReference>
<dbReference type="EMBL" id="JBHSSW010000009">
    <property type="protein sequence ID" value="MFC6198093.1"/>
    <property type="molecule type" value="Genomic_DNA"/>
</dbReference>
<sequence>MADIAPYVENVKKYASSYNEAALQKVVNHLGIALKNRDSSLVSCSDPSELERVREKWLKKKFELTASDDDLDAAIQEVCEIMKDEKSNKSRVTFYYLLAEKFDKIGMLAG</sequence>
<proteinExistence type="predicted"/>
<reference evidence="2" key="1">
    <citation type="journal article" date="2019" name="Int. J. Syst. Evol. Microbiol.">
        <title>The Global Catalogue of Microorganisms (GCM) 10K type strain sequencing project: providing services to taxonomists for standard genome sequencing and annotation.</title>
        <authorList>
            <consortium name="The Broad Institute Genomics Platform"/>
            <consortium name="The Broad Institute Genome Sequencing Center for Infectious Disease"/>
            <person name="Wu L."/>
            <person name="Ma J."/>
        </authorList>
    </citation>
    <scope>NUCLEOTIDE SEQUENCE [LARGE SCALE GENOMIC DNA]</scope>
    <source>
        <strain evidence="2">CGMCC-1.15741</strain>
    </source>
</reference>
<accession>A0ABW1SA39</accession>